<evidence type="ECO:0000313" key="3">
    <source>
        <dbReference type="Proteomes" id="UP001054945"/>
    </source>
</evidence>
<organism evidence="2 3">
    <name type="scientific">Caerostris extrusa</name>
    <name type="common">Bark spider</name>
    <name type="synonym">Caerostris bankana</name>
    <dbReference type="NCBI Taxonomy" id="172846"/>
    <lineage>
        <taxon>Eukaryota</taxon>
        <taxon>Metazoa</taxon>
        <taxon>Ecdysozoa</taxon>
        <taxon>Arthropoda</taxon>
        <taxon>Chelicerata</taxon>
        <taxon>Arachnida</taxon>
        <taxon>Araneae</taxon>
        <taxon>Araneomorphae</taxon>
        <taxon>Entelegynae</taxon>
        <taxon>Araneoidea</taxon>
        <taxon>Araneidae</taxon>
        <taxon>Caerostris</taxon>
    </lineage>
</organism>
<dbReference type="EMBL" id="BPLR01013874">
    <property type="protein sequence ID" value="GIY64414.1"/>
    <property type="molecule type" value="Genomic_DNA"/>
</dbReference>
<gene>
    <name evidence="2" type="ORF">CEXT_280771</name>
</gene>
<proteinExistence type="predicted"/>
<dbReference type="Proteomes" id="UP001054945">
    <property type="component" value="Unassembled WGS sequence"/>
</dbReference>
<evidence type="ECO:0000313" key="2">
    <source>
        <dbReference type="EMBL" id="GIY64414.1"/>
    </source>
</evidence>
<feature type="region of interest" description="Disordered" evidence="1">
    <location>
        <begin position="80"/>
        <end position="101"/>
    </location>
</feature>
<reference evidence="2 3" key="1">
    <citation type="submission" date="2021-06" db="EMBL/GenBank/DDBJ databases">
        <title>Caerostris extrusa draft genome.</title>
        <authorList>
            <person name="Kono N."/>
            <person name="Arakawa K."/>
        </authorList>
    </citation>
    <scope>NUCLEOTIDE SEQUENCE [LARGE SCALE GENOMIC DNA]</scope>
</reference>
<sequence>MFSLHGCLMMQRKTIAFSLSTVMTCLLLQVVFNVLVESFHAFVRVQPQTDEVRGVCGGRMMSLQPRPVIEAMFRSLDCPGTWTGTDTPGDIRPRRKEAATL</sequence>
<dbReference type="AlphaFoldDB" id="A0AAV4V3Z5"/>
<keyword evidence="3" id="KW-1185">Reference proteome</keyword>
<name>A0AAV4V3Z5_CAEEX</name>
<protein>
    <recommendedName>
        <fullName evidence="4">Secreted protein</fullName>
    </recommendedName>
</protein>
<feature type="compositionally biased region" description="Basic and acidic residues" evidence="1">
    <location>
        <begin position="89"/>
        <end position="101"/>
    </location>
</feature>
<evidence type="ECO:0000256" key="1">
    <source>
        <dbReference type="SAM" id="MobiDB-lite"/>
    </source>
</evidence>
<accession>A0AAV4V3Z5</accession>
<evidence type="ECO:0008006" key="4">
    <source>
        <dbReference type="Google" id="ProtNLM"/>
    </source>
</evidence>
<comment type="caution">
    <text evidence="2">The sequence shown here is derived from an EMBL/GenBank/DDBJ whole genome shotgun (WGS) entry which is preliminary data.</text>
</comment>